<dbReference type="InterPro" id="IPR009081">
    <property type="entry name" value="PP-bd_ACP"/>
</dbReference>
<gene>
    <name evidence="2" type="ORF">HNR51_003661</name>
</gene>
<dbReference type="SUPFAM" id="SSF47336">
    <property type="entry name" value="ACP-like"/>
    <property type="match status" value="1"/>
</dbReference>
<feature type="domain" description="Carrier" evidence="1">
    <location>
        <begin position="4"/>
        <end position="82"/>
    </location>
</feature>
<dbReference type="InterPro" id="IPR046047">
    <property type="entry name" value="DUF6005"/>
</dbReference>
<dbReference type="PROSITE" id="PS50075">
    <property type="entry name" value="CARRIER"/>
    <property type="match status" value="1"/>
</dbReference>
<protein>
    <submittedName>
        <fullName evidence="2">Acyl carrier protein</fullName>
    </submittedName>
</protein>
<dbReference type="RefSeq" id="WP_182555853.1">
    <property type="nucleotide sequence ID" value="NZ_BPRF01000020.1"/>
</dbReference>
<comment type="caution">
    <text evidence="2">The sequence shown here is derived from an EMBL/GenBank/DDBJ whole genome shotgun (WGS) entry which is preliminary data.</text>
</comment>
<reference evidence="2 3" key="1">
    <citation type="submission" date="2020-08" db="EMBL/GenBank/DDBJ databases">
        <title>Genomic Encyclopedia of Type Strains, Phase IV (KMG-IV): sequencing the most valuable type-strain genomes for metagenomic binning, comparative biology and taxonomic classification.</title>
        <authorList>
            <person name="Goeker M."/>
        </authorList>
    </citation>
    <scope>NUCLEOTIDE SEQUENCE [LARGE SCALE GENOMIC DNA]</scope>
    <source>
        <strain evidence="2 3">DSM 11490</strain>
    </source>
</reference>
<evidence type="ECO:0000313" key="2">
    <source>
        <dbReference type="EMBL" id="MBA8914568.1"/>
    </source>
</evidence>
<sequence length="437" mass="49518">MSNQTLITAIGTVLREEMHHPHLDRFGPEARLNEDLYLDSVQLLQLILALELTHGVSVPEAAINRQDVSTVADLARLLAPGTAEPSAEPAEPEASSEGVHGAMPYDLKIHCFVSCVCDGLKRRGIDHRPFYALIWDAEFAITDGSKLAYHSDAMDHESFRYWFERLYGVPLVPWYDHSRSKDENVATLLDLLEHREPDTRIMVMLDMFHLPERENKFNQNPFPHYLLVERSDDPALWQVRDPDFRWEGVIERERMLNAIRQPSVAGGYRFDPARAHPPRDADLAAFFDACFRFDTNPLIDAARAIVLAHAEGRGGLRLTDLGEALRELPVITIRKWAYEHGFAFFWRALRWPDPEFQRICDEIEALVNGLTALHYAVLKLARTGDTAELAPVLARLDALDAQESAIKRQLASAYAAWRQKSPDLGHAAPPSRERLPA</sequence>
<evidence type="ECO:0000259" key="1">
    <source>
        <dbReference type="PROSITE" id="PS50075"/>
    </source>
</evidence>
<dbReference type="InterPro" id="IPR036736">
    <property type="entry name" value="ACP-like_sf"/>
</dbReference>
<accession>A0AA40S4Z9</accession>
<dbReference type="Pfam" id="PF19468">
    <property type="entry name" value="DUF6005"/>
    <property type="match status" value="1"/>
</dbReference>
<name>A0AA40S4Z9_9HYPH</name>
<dbReference type="AlphaFoldDB" id="A0AA40S4Z9"/>
<dbReference type="EMBL" id="JACJIB010000006">
    <property type="protein sequence ID" value="MBA8914568.1"/>
    <property type="molecule type" value="Genomic_DNA"/>
</dbReference>
<dbReference type="Pfam" id="PF00550">
    <property type="entry name" value="PP-binding"/>
    <property type="match status" value="1"/>
</dbReference>
<evidence type="ECO:0000313" key="3">
    <source>
        <dbReference type="Proteomes" id="UP000543554"/>
    </source>
</evidence>
<dbReference type="Gene3D" id="1.10.1200.10">
    <property type="entry name" value="ACP-like"/>
    <property type="match status" value="1"/>
</dbReference>
<organism evidence="2 3">
    <name type="scientific">Methylorubrum thiocyanatum</name>
    <dbReference type="NCBI Taxonomy" id="47958"/>
    <lineage>
        <taxon>Bacteria</taxon>
        <taxon>Pseudomonadati</taxon>
        <taxon>Pseudomonadota</taxon>
        <taxon>Alphaproteobacteria</taxon>
        <taxon>Hyphomicrobiales</taxon>
        <taxon>Methylobacteriaceae</taxon>
        <taxon>Methylorubrum</taxon>
    </lineage>
</organism>
<proteinExistence type="predicted"/>
<keyword evidence="3" id="KW-1185">Reference proteome</keyword>
<dbReference type="Proteomes" id="UP000543554">
    <property type="component" value="Unassembled WGS sequence"/>
</dbReference>